<dbReference type="PRINTS" id="PR01434">
    <property type="entry name" value="NADHDHGNASE5"/>
</dbReference>
<dbReference type="PANTHER" id="PTHR42703">
    <property type="entry name" value="NADH DEHYDROGENASE"/>
    <property type="match status" value="1"/>
</dbReference>
<name>A0A7W6HLV9_9HYPH</name>
<reference evidence="11 12" key="1">
    <citation type="submission" date="2020-08" db="EMBL/GenBank/DDBJ databases">
        <title>Genomic Encyclopedia of Type Strains, Phase IV (KMG-IV): sequencing the most valuable type-strain genomes for metagenomic binning, comparative biology and taxonomic classification.</title>
        <authorList>
            <person name="Goeker M."/>
        </authorList>
    </citation>
    <scope>NUCLEOTIDE SEQUENCE [LARGE SCALE GENOMIC DNA]</scope>
    <source>
        <strain evidence="11 12">DSM 100021</strain>
    </source>
</reference>
<feature type="transmembrane region" description="Helical" evidence="9">
    <location>
        <begin position="352"/>
        <end position="376"/>
    </location>
</feature>
<feature type="transmembrane region" description="Helical" evidence="9">
    <location>
        <begin position="230"/>
        <end position="253"/>
    </location>
</feature>
<comment type="caution">
    <text evidence="11">The sequence shown here is derived from an EMBL/GenBank/DDBJ whole genome shotgun (WGS) entry which is preliminary data.</text>
</comment>
<evidence type="ECO:0000256" key="9">
    <source>
        <dbReference type="SAM" id="Phobius"/>
    </source>
</evidence>
<evidence type="ECO:0000313" key="11">
    <source>
        <dbReference type="EMBL" id="MBB4007257.1"/>
    </source>
</evidence>
<feature type="transmembrane region" description="Helical" evidence="9">
    <location>
        <begin position="188"/>
        <end position="210"/>
    </location>
</feature>
<evidence type="ECO:0000256" key="5">
    <source>
        <dbReference type="ARBA" id="ARBA00022989"/>
    </source>
</evidence>
<dbReference type="NCBIfam" id="NF009306">
    <property type="entry name" value="PRK12663.1"/>
    <property type="match status" value="1"/>
</dbReference>
<protein>
    <submittedName>
        <fullName evidence="11">Multicomponent Na+:H+ antiporter subunit D</fullName>
    </submittedName>
</protein>
<keyword evidence="4 7" id="KW-0812">Transmembrane</keyword>
<dbReference type="PANTHER" id="PTHR42703:SF1">
    <property type="entry name" value="NA(+)_H(+) ANTIPORTER SUBUNIT D1"/>
    <property type="match status" value="1"/>
</dbReference>
<feature type="transmembrane region" description="Helical" evidence="9">
    <location>
        <begin position="265"/>
        <end position="290"/>
    </location>
</feature>
<evidence type="ECO:0000256" key="2">
    <source>
        <dbReference type="ARBA" id="ARBA00005346"/>
    </source>
</evidence>
<evidence type="ECO:0000256" key="1">
    <source>
        <dbReference type="ARBA" id="ARBA00004651"/>
    </source>
</evidence>
<evidence type="ECO:0000256" key="8">
    <source>
        <dbReference type="SAM" id="MobiDB-lite"/>
    </source>
</evidence>
<evidence type="ECO:0000259" key="10">
    <source>
        <dbReference type="Pfam" id="PF00361"/>
    </source>
</evidence>
<dbReference type="RefSeq" id="WP_083943454.1">
    <property type="nucleotide sequence ID" value="NZ_JACIED010000002.1"/>
</dbReference>
<keyword evidence="5 9" id="KW-1133">Transmembrane helix</keyword>
<sequence length="551" mass="57916">MATSPTDPEALATALQAAYVQTPVTLAQWLPILPVALCLGTGALLLILRERIRLQPFVAIGALFLLVLIDLALVAEVAAHGPLTVMMGRWVAPFGIAFSVDLTGALMALTAGVVALACGIYGLVDINTSGRRYGFYPMLMTLMAGVSGAFLTGDIFNLYVWFEVLLISSFGLLILGSEREQIDGALKYAVLNLIATTLFLITIGFLYAGFGTLNMADIARKADSLGKTMPLITLATLFSLAFLMKAAAFPLNFWLPAAYHTPRIVVGALFAALLTKVGIYSLIRVLVMLLPVEREVLSFPLAIIAALTMVLGAIGAIGQSDLRRLMGFIVIAGIGYMLAGIAIGAVQGVSAGLFYALQSMLSMAALYLATGLAGRIAGSYRLDAMGGIYAKAPGFAFVTLALFFAASGLPPFSGFWPKVMLLKAALDIGAWWLAAAILMSGFLITIALARVFLLAFWRSAPEATAEQTGPAPAPVTAPITASIFAPILGLAAIIVALGLFPERLVSLTQDAAVGLIDPRPYIHSVFPNEPPGPNSEADRPAAADPSQEPAP</sequence>
<feature type="transmembrane region" description="Helical" evidence="9">
    <location>
        <begin position="158"/>
        <end position="176"/>
    </location>
</feature>
<feature type="transmembrane region" description="Helical" evidence="9">
    <location>
        <begin position="29"/>
        <end position="48"/>
    </location>
</feature>
<evidence type="ECO:0000256" key="3">
    <source>
        <dbReference type="ARBA" id="ARBA00022475"/>
    </source>
</evidence>
<feature type="transmembrane region" description="Helical" evidence="9">
    <location>
        <begin position="388"/>
        <end position="409"/>
    </location>
</feature>
<gene>
    <name evidence="11" type="ORF">GGQ71_001520</name>
</gene>
<dbReference type="Proteomes" id="UP000544107">
    <property type="component" value="Unassembled WGS sequence"/>
</dbReference>
<evidence type="ECO:0000256" key="6">
    <source>
        <dbReference type="ARBA" id="ARBA00023136"/>
    </source>
</evidence>
<feature type="transmembrane region" description="Helical" evidence="9">
    <location>
        <begin position="296"/>
        <end position="318"/>
    </location>
</feature>
<keyword evidence="3" id="KW-1003">Cell membrane</keyword>
<dbReference type="Pfam" id="PF00361">
    <property type="entry name" value="Proton_antipo_M"/>
    <property type="match status" value="1"/>
</dbReference>
<feature type="transmembrane region" description="Helical" evidence="9">
    <location>
        <begin position="325"/>
        <end position="346"/>
    </location>
</feature>
<evidence type="ECO:0000256" key="4">
    <source>
        <dbReference type="ARBA" id="ARBA00022692"/>
    </source>
</evidence>
<dbReference type="AlphaFoldDB" id="A0A7W6HLV9"/>
<feature type="region of interest" description="Disordered" evidence="8">
    <location>
        <begin position="526"/>
        <end position="551"/>
    </location>
</feature>
<feature type="transmembrane region" description="Helical" evidence="9">
    <location>
        <begin position="478"/>
        <end position="500"/>
    </location>
</feature>
<dbReference type="EMBL" id="JACIED010000002">
    <property type="protein sequence ID" value="MBB4007257.1"/>
    <property type="molecule type" value="Genomic_DNA"/>
</dbReference>
<feature type="transmembrane region" description="Helical" evidence="9">
    <location>
        <begin position="57"/>
        <end position="78"/>
    </location>
</feature>
<keyword evidence="6 9" id="KW-0472">Membrane</keyword>
<organism evidence="11 12">
    <name type="scientific">Allorhizobium taibaishanense</name>
    <dbReference type="NCBI Taxonomy" id="887144"/>
    <lineage>
        <taxon>Bacteria</taxon>
        <taxon>Pseudomonadati</taxon>
        <taxon>Pseudomonadota</taxon>
        <taxon>Alphaproteobacteria</taxon>
        <taxon>Hyphomicrobiales</taxon>
        <taxon>Rhizobiaceae</taxon>
        <taxon>Rhizobium/Agrobacterium group</taxon>
        <taxon>Allorhizobium</taxon>
    </lineage>
</organism>
<comment type="similarity">
    <text evidence="2">Belongs to the CPA3 antiporters (TC 2.A.63) subunit D family.</text>
</comment>
<dbReference type="InterPro" id="IPR001750">
    <property type="entry name" value="ND/Mrp_TM"/>
</dbReference>
<evidence type="ECO:0000313" key="12">
    <source>
        <dbReference type="Proteomes" id="UP000544107"/>
    </source>
</evidence>
<feature type="transmembrane region" description="Helical" evidence="9">
    <location>
        <begin position="135"/>
        <end position="152"/>
    </location>
</feature>
<evidence type="ECO:0000256" key="7">
    <source>
        <dbReference type="RuleBase" id="RU000320"/>
    </source>
</evidence>
<dbReference type="OrthoDB" id="9768329at2"/>
<proteinExistence type="inferred from homology"/>
<feature type="transmembrane region" description="Helical" evidence="9">
    <location>
        <begin position="90"/>
        <end position="123"/>
    </location>
</feature>
<comment type="subcellular location">
    <subcellularLocation>
        <location evidence="1">Cell membrane</location>
        <topology evidence="1">Multi-pass membrane protein</topology>
    </subcellularLocation>
    <subcellularLocation>
        <location evidence="7">Membrane</location>
        <topology evidence="7">Multi-pass membrane protein</topology>
    </subcellularLocation>
</comment>
<accession>A0A7W6HLV9</accession>
<dbReference type="GO" id="GO:0005886">
    <property type="term" value="C:plasma membrane"/>
    <property type="evidence" value="ECO:0007669"/>
    <property type="project" value="UniProtKB-SubCell"/>
</dbReference>
<dbReference type="InterPro" id="IPR050586">
    <property type="entry name" value="CPA3_Na-H_Antiporter_D"/>
</dbReference>
<feature type="transmembrane region" description="Helical" evidence="9">
    <location>
        <begin position="429"/>
        <end position="457"/>
    </location>
</feature>
<feature type="domain" description="NADH:quinone oxidoreductase/Mrp antiporter transmembrane" evidence="10">
    <location>
        <begin position="154"/>
        <end position="442"/>
    </location>
</feature>